<keyword evidence="1" id="KW-1133">Transmembrane helix</keyword>
<sequence length="129" mass="14650">MSSIWLRKSDISTHVVMYISYCVTDSLSLSIVPATYFKRFLKTLISTCFDFGWITPFDKILQYLDSLVPEFSSATLMFMFGWGLVCRWVSNSLLDFVNMVLRAGFIDQDDAVDAETDNDNVVDDDLDGA</sequence>
<feature type="transmembrane region" description="Helical" evidence="1">
    <location>
        <begin position="15"/>
        <end position="37"/>
    </location>
</feature>
<name>A0A1A9ZSQ2_GLOPL</name>
<evidence type="ECO:0000313" key="3">
    <source>
        <dbReference type="Proteomes" id="UP000092445"/>
    </source>
</evidence>
<protein>
    <submittedName>
        <fullName evidence="2">Uncharacterized protein</fullName>
    </submittedName>
</protein>
<evidence type="ECO:0000256" key="1">
    <source>
        <dbReference type="SAM" id="Phobius"/>
    </source>
</evidence>
<proteinExistence type="predicted"/>
<evidence type="ECO:0000313" key="2">
    <source>
        <dbReference type="EnsemblMetazoa" id="GPAI023808-PA"/>
    </source>
</evidence>
<keyword evidence="1" id="KW-0472">Membrane</keyword>
<reference evidence="3" key="1">
    <citation type="submission" date="2014-03" db="EMBL/GenBank/DDBJ databases">
        <authorList>
            <person name="Aksoy S."/>
            <person name="Warren W."/>
            <person name="Wilson R.K."/>
        </authorList>
    </citation>
    <scope>NUCLEOTIDE SEQUENCE [LARGE SCALE GENOMIC DNA]</scope>
    <source>
        <strain evidence="3">IAEA</strain>
    </source>
</reference>
<organism evidence="2 3">
    <name type="scientific">Glossina pallidipes</name>
    <name type="common">Tsetse fly</name>
    <dbReference type="NCBI Taxonomy" id="7398"/>
    <lineage>
        <taxon>Eukaryota</taxon>
        <taxon>Metazoa</taxon>
        <taxon>Ecdysozoa</taxon>
        <taxon>Arthropoda</taxon>
        <taxon>Hexapoda</taxon>
        <taxon>Insecta</taxon>
        <taxon>Pterygota</taxon>
        <taxon>Neoptera</taxon>
        <taxon>Endopterygota</taxon>
        <taxon>Diptera</taxon>
        <taxon>Brachycera</taxon>
        <taxon>Muscomorpha</taxon>
        <taxon>Hippoboscoidea</taxon>
        <taxon>Glossinidae</taxon>
        <taxon>Glossina</taxon>
    </lineage>
</organism>
<keyword evidence="1" id="KW-0812">Transmembrane</keyword>
<dbReference type="Proteomes" id="UP000092445">
    <property type="component" value="Unassembled WGS sequence"/>
</dbReference>
<keyword evidence="3" id="KW-1185">Reference proteome</keyword>
<dbReference type="EnsemblMetazoa" id="GPAI023808-RA">
    <property type="protein sequence ID" value="GPAI023808-PA"/>
    <property type="gene ID" value="GPAI023808"/>
</dbReference>
<dbReference type="AlphaFoldDB" id="A0A1A9ZSQ2"/>
<dbReference type="VEuPathDB" id="VectorBase:GPAI023808"/>
<accession>A0A1A9ZSQ2</accession>
<reference evidence="2" key="2">
    <citation type="submission" date="2020-05" db="UniProtKB">
        <authorList>
            <consortium name="EnsemblMetazoa"/>
        </authorList>
    </citation>
    <scope>IDENTIFICATION</scope>
    <source>
        <strain evidence="2">IAEA</strain>
    </source>
</reference>